<dbReference type="STRING" id="860235.AOZ06_40740"/>
<dbReference type="EMBL" id="CP012752">
    <property type="protein sequence ID" value="ALG12350.1"/>
    <property type="molecule type" value="Genomic_DNA"/>
</dbReference>
<organism evidence="1 2">
    <name type="scientific">Kibdelosporangium phytohabitans</name>
    <dbReference type="NCBI Taxonomy" id="860235"/>
    <lineage>
        <taxon>Bacteria</taxon>
        <taxon>Bacillati</taxon>
        <taxon>Actinomycetota</taxon>
        <taxon>Actinomycetes</taxon>
        <taxon>Pseudonocardiales</taxon>
        <taxon>Pseudonocardiaceae</taxon>
        <taxon>Kibdelosporangium</taxon>
    </lineage>
</organism>
<sequence>MHASLFTWRGGIVDVIAIFDAGTALAYRAPLPQGGDPFDPIRVTWAFAGEPIWAIRGVLALPEPGGHGEPVFVQTPPPLCAGLAELAGQNRVIRPPTS</sequence>
<reference evidence="1 2" key="1">
    <citation type="submission" date="2015-07" db="EMBL/GenBank/DDBJ databases">
        <title>Genome sequencing of Kibdelosporangium phytohabitans.</title>
        <authorList>
            <person name="Qin S."/>
            <person name="Xing K."/>
        </authorList>
    </citation>
    <scope>NUCLEOTIDE SEQUENCE [LARGE SCALE GENOMIC DNA]</scope>
    <source>
        <strain evidence="1 2">KLBMP1111</strain>
    </source>
</reference>
<dbReference type="Proteomes" id="UP000063699">
    <property type="component" value="Chromosome"/>
</dbReference>
<proteinExistence type="predicted"/>
<dbReference type="KEGG" id="kphy:AOZ06_40740"/>
<dbReference type="AlphaFoldDB" id="A0A0N9IB44"/>
<evidence type="ECO:0000313" key="1">
    <source>
        <dbReference type="EMBL" id="ALG12350.1"/>
    </source>
</evidence>
<name>A0A0N9IB44_9PSEU</name>
<gene>
    <name evidence="1" type="ORF">AOZ06_40740</name>
</gene>
<protein>
    <submittedName>
        <fullName evidence="1">Uncharacterized protein</fullName>
    </submittedName>
</protein>
<keyword evidence="2" id="KW-1185">Reference proteome</keyword>
<evidence type="ECO:0000313" key="2">
    <source>
        <dbReference type="Proteomes" id="UP000063699"/>
    </source>
</evidence>
<accession>A0A0N9IB44</accession>